<evidence type="ECO:0000313" key="5">
    <source>
        <dbReference type="Proteomes" id="UP000002051"/>
    </source>
</evidence>
<keyword evidence="1" id="KW-0732">Signal</keyword>
<reference evidence="3 5" key="1">
    <citation type="journal article" date="2011" name="Nature">
        <title>The Medicago genome provides insight into the evolution of rhizobial symbioses.</title>
        <authorList>
            <person name="Young N.D."/>
            <person name="Debelle F."/>
            <person name="Oldroyd G.E."/>
            <person name="Geurts R."/>
            <person name="Cannon S.B."/>
            <person name="Udvardi M.K."/>
            <person name="Benedito V.A."/>
            <person name="Mayer K.F."/>
            <person name="Gouzy J."/>
            <person name="Schoof H."/>
            <person name="Van de Peer Y."/>
            <person name="Proost S."/>
            <person name="Cook D.R."/>
            <person name="Meyers B.C."/>
            <person name="Spannagl M."/>
            <person name="Cheung F."/>
            <person name="De Mita S."/>
            <person name="Krishnakumar V."/>
            <person name="Gundlach H."/>
            <person name="Zhou S."/>
            <person name="Mudge J."/>
            <person name="Bharti A.K."/>
            <person name="Murray J.D."/>
            <person name="Naoumkina M.A."/>
            <person name="Rosen B."/>
            <person name="Silverstein K.A."/>
            <person name="Tang H."/>
            <person name="Rombauts S."/>
            <person name="Zhao P.X."/>
            <person name="Zhou P."/>
            <person name="Barbe V."/>
            <person name="Bardou P."/>
            <person name="Bechner M."/>
            <person name="Bellec A."/>
            <person name="Berger A."/>
            <person name="Berges H."/>
            <person name="Bidwell S."/>
            <person name="Bisseling T."/>
            <person name="Choisne N."/>
            <person name="Couloux A."/>
            <person name="Denny R."/>
            <person name="Deshpande S."/>
            <person name="Dai X."/>
            <person name="Doyle J.J."/>
            <person name="Dudez A.M."/>
            <person name="Farmer A.D."/>
            <person name="Fouteau S."/>
            <person name="Franken C."/>
            <person name="Gibelin C."/>
            <person name="Gish J."/>
            <person name="Goldstein S."/>
            <person name="Gonzalez A.J."/>
            <person name="Green P.J."/>
            <person name="Hallab A."/>
            <person name="Hartog M."/>
            <person name="Hua A."/>
            <person name="Humphray S.J."/>
            <person name="Jeong D.H."/>
            <person name="Jing Y."/>
            <person name="Jocker A."/>
            <person name="Kenton S.M."/>
            <person name="Kim D.J."/>
            <person name="Klee K."/>
            <person name="Lai H."/>
            <person name="Lang C."/>
            <person name="Lin S."/>
            <person name="Macmil S.L."/>
            <person name="Magdelenat G."/>
            <person name="Matthews L."/>
            <person name="McCorrison J."/>
            <person name="Monaghan E.L."/>
            <person name="Mun J.H."/>
            <person name="Najar F.Z."/>
            <person name="Nicholson C."/>
            <person name="Noirot C."/>
            <person name="O'Bleness M."/>
            <person name="Paule C.R."/>
            <person name="Poulain J."/>
            <person name="Prion F."/>
            <person name="Qin B."/>
            <person name="Qu C."/>
            <person name="Retzel E.F."/>
            <person name="Riddle C."/>
            <person name="Sallet E."/>
            <person name="Samain S."/>
            <person name="Samson N."/>
            <person name="Sanders I."/>
            <person name="Saurat O."/>
            <person name="Scarpelli C."/>
            <person name="Schiex T."/>
            <person name="Segurens B."/>
            <person name="Severin A.J."/>
            <person name="Sherrier D.J."/>
            <person name="Shi R."/>
            <person name="Sims S."/>
            <person name="Singer S.R."/>
            <person name="Sinharoy S."/>
            <person name="Sterck L."/>
            <person name="Viollet A."/>
            <person name="Wang B.B."/>
            <person name="Wang K."/>
            <person name="Wang M."/>
            <person name="Wang X."/>
            <person name="Warfsmann J."/>
            <person name="Weissenbach J."/>
            <person name="White D.D."/>
            <person name="White J.D."/>
            <person name="Wiley G.B."/>
            <person name="Wincker P."/>
            <person name="Xing Y."/>
            <person name="Yang L."/>
            <person name="Yao Z."/>
            <person name="Ying F."/>
            <person name="Zhai J."/>
            <person name="Zhou L."/>
            <person name="Zuber A."/>
            <person name="Denarie J."/>
            <person name="Dixon R.A."/>
            <person name="May G.D."/>
            <person name="Schwartz D.C."/>
            <person name="Rogers J."/>
            <person name="Quetier F."/>
            <person name="Town C.D."/>
            <person name="Roe B.A."/>
        </authorList>
    </citation>
    <scope>NUCLEOTIDE SEQUENCE [LARGE SCALE GENOMIC DNA]</scope>
    <source>
        <strain evidence="3">A17</strain>
        <strain evidence="4 5">cv. Jemalong A17</strain>
    </source>
</reference>
<dbReference type="EnsemblPlants" id="AES60363">
    <property type="protein sequence ID" value="AES60363"/>
    <property type="gene ID" value="MTR_1g044500"/>
</dbReference>
<feature type="domain" description="Late nodulin" evidence="2">
    <location>
        <begin position="1"/>
        <end position="55"/>
    </location>
</feature>
<dbReference type="Proteomes" id="UP000002051">
    <property type="component" value="Unassembled WGS sequence"/>
</dbReference>
<dbReference type="GO" id="GO:0046872">
    <property type="term" value="F:metal ion binding"/>
    <property type="evidence" value="ECO:0007669"/>
    <property type="project" value="InterPro"/>
</dbReference>
<accession>G7I616</accession>
<organism evidence="3 5">
    <name type="scientific">Medicago truncatula</name>
    <name type="common">Barrel medic</name>
    <name type="synonym">Medicago tribuloides</name>
    <dbReference type="NCBI Taxonomy" id="3880"/>
    <lineage>
        <taxon>Eukaryota</taxon>
        <taxon>Viridiplantae</taxon>
        <taxon>Streptophyta</taxon>
        <taxon>Embryophyta</taxon>
        <taxon>Tracheophyta</taxon>
        <taxon>Spermatophyta</taxon>
        <taxon>Magnoliopsida</taxon>
        <taxon>eudicotyledons</taxon>
        <taxon>Gunneridae</taxon>
        <taxon>Pentapetalae</taxon>
        <taxon>rosids</taxon>
        <taxon>fabids</taxon>
        <taxon>Fabales</taxon>
        <taxon>Fabaceae</taxon>
        <taxon>Papilionoideae</taxon>
        <taxon>50 kb inversion clade</taxon>
        <taxon>NPAAA clade</taxon>
        <taxon>Hologalegina</taxon>
        <taxon>IRL clade</taxon>
        <taxon>Trifolieae</taxon>
        <taxon>Medicago</taxon>
    </lineage>
</organism>
<gene>
    <name evidence="3" type="ordered locus">MTR_1g044500</name>
</gene>
<dbReference type="HOGENOM" id="CLU_181053_0_2_1"/>
<protein>
    <submittedName>
        <fullName evidence="3">Nodule Cysteine-Rich (NCR) secreted peptide</fullName>
    </submittedName>
</protein>
<dbReference type="EMBL" id="CM001217">
    <property type="protein sequence ID" value="AES60363.1"/>
    <property type="molecule type" value="Genomic_DNA"/>
</dbReference>
<proteinExistence type="predicted"/>
<reference evidence="4" key="3">
    <citation type="submission" date="2015-04" db="UniProtKB">
        <authorList>
            <consortium name="EnsemblPlants"/>
        </authorList>
    </citation>
    <scope>IDENTIFICATION</scope>
    <source>
        <strain evidence="4">cv. Jemalong A17</strain>
    </source>
</reference>
<evidence type="ECO:0000313" key="3">
    <source>
        <dbReference type="EMBL" id="AES60363.1"/>
    </source>
</evidence>
<evidence type="ECO:0000256" key="1">
    <source>
        <dbReference type="SAM" id="SignalP"/>
    </source>
</evidence>
<feature type="chain" id="PRO_5014571960" evidence="1">
    <location>
        <begin position="27"/>
        <end position="65"/>
    </location>
</feature>
<reference evidence="3 5" key="2">
    <citation type="journal article" date="2014" name="BMC Genomics">
        <title>An improved genome release (version Mt4.0) for the model legume Medicago truncatula.</title>
        <authorList>
            <person name="Tang H."/>
            <person name="Krishnakumar V."/>
            <person name="Bidwell S."/>
            <person name="Rosen B."/>
            <person name="Chan A."/>
            <person name="Zhou S."/>
            <person name="Gentzbittel L."/>
            <person name="Childs K.L."/>
            <person name="Yandell M."/>
            <person name="Gundlach H."/>
            <person name="Mayer K.F."/>
            <person name="Schwartz D.C."/>
            <person name="Town C.D."/>
        </authorList>
    </citation>
    <scope>GENOME REANNOTATION</scope>
    <source>
        <strain evidence="4 5">cv. Jemalong A17</strain>
    </source>
</reference>
<sequence length="65" mass="7717">MAEFLHMTYVMIIFIFLFLSLIDAEAVHRCIEYTDCPEDMCHLPLVVVCHDHICKCLRLIKIRSY</sequence>
<evidence type="ECO:0000313" key="4">
    <source>
        <dbReference type="EnsemblPlants" id="AES60363"/>
    </source>
</evidence>
<evidence type="ECO:0000259" key="2">
    <source>
        <dbReference type="Pfam" id="PF07127"/>
    </source>
</evidence>
<keyword evidence="5" id="KW-1185">Reference proteome</keyword>
<dbReference type="InterPro" id="IPR009810">
    <property type="entry name" value="Nodulin_late_dom"/>
</dbReference>
<dbReference type="AlphaFoldDB" id="G7I616"/>
<dbReference type="Pfam" id="PF07127">
    <property type="entry name" value="Nodulin_late"/>
    <property type="match status" value="1"/>
</dbReference>
<name>G7I616_MEDTR</name>
<feature type="signal peptide" evidence="1">
    <location>
        <begin position="1"/>
        <end position="26"/>
    </location>
</feature>
<dbReference type="PaxDb" id="3880-AES60363"/>